<gene>
    <name evidence="4" type="primary">LOC117240066</name>
</gene>
<keyword evidence="1" id="KW-1015">Disulfide bond</keyword>
<evidence type="ECO:0000256" key="1">
    <source>
        <dbReference type="ARBA" id="ARBA00023157"/>
    </source>
</evidence>
<dbReference type="InterPro" id="IPR036179">
    <property type="entry name" value="Ig-like_dom_sf"/>
</dbReference>
<feature type="domain" description="Ig-like" evidence="2">
    <location>
        <begin position="64"/>
        <end position="162"/>
    </location>
</feature>
<name>A0A6J3LD09_9HYME</name>
<protein>
    <submittedName>
        <fullName evidence="4">Uncharacterized protein LOC117240066</fullName>
    </submittedName>
</protein>
<evidence type="ECO:0000259" key="2">
    <source>
        <dbReference type="PROSITE" id="PS50835"/>
    </source>
</evidence>
<dbReference type="InterPro" id="IPR007110">
    <property type="entry name" value="Ig-like_dom"/>
</dbReference>
<dbReference type="AlphaFoldDB" id="A0A6J3LD09"/>
<organism evidence="3 4">
    <name type="scientific">Bombus vosnesenskii</name>
    <dbReference type="NCBI Taxonomy" id="207650"/>
    <lineage>
        <taxon>Eukaryota</taxon>
        <taxon>Metazoa</taxon>
        <taxon>Ecdysozoa</taxon>
        <taxon>Arthropoda</taxon>
        <taxon>Hexapoda</taxon>
        <taxon>Insecta</taxon>
        <taxon>Pterygota</taxon>
        <taxon>Neoptera</taxon>
        <taxon>Endopterygota</taxon>
        <taxon>Hymenoptera</taxon>
        <taxon>Apocrita</taxon>
        <taxon>Aculeata</taxon>
        <taxon>Apoidea</taxon>
        <taxon>Anthophila</taxon>
        <taxon>Apidae</taxon>
        <taxon>Bombus</taxon>
        <taxon>Pyrobombus</taxon>
    </lineage>
</organism>
<sequence>MKHSRRASGSSVTSIASDSCSRCKGMCPTKMRLALLLLCSLFGTGASIQLLRLDVPKMADPRWEKVILKCEYDLGGEDLYSVKWYKDGAEFFRFMPGSRPPGRNFSVDGIYVDVNKSDSKQVTLLGQANNRRGKVNLMGSYGCEVSSEGPSFLTIYGEANMSVAIPPKERPSLRGLRPSYEVGETLQVECSSAASYPPAQLVFILNGKEVNKVLTRELPSSASSEDNIVSSTRLGLTLRLERHHFPGGTLNLSCQSTLPGIMDARALERTETATLAASNQRLAQEPPRSGCIVNLPSLFVMTCCFLLRSFNHGILAVSYV</sequence>
<reference evidence="4" key="1">
    <citation type="submission" date="2025-08" db="UniProtKB">
        <authorList>
            <consortium name="RefSeq"/>
        </authorList>
    </citation>
    <scope>IDENTIFICATION</scope>
    <source>
        <tissue evidence="4">Muscle</tissue>
    </source>
</reference>
<dbReference type="InterPro" id="IPR013783">
    <property type="entry name" value="Ig-like_fold"/>
</dbReference>
<dbReference type="Pfam" id="PF08205">
    <property type="entry name" value="C2-set_2"/>
    <property type="match status" value="1"/>
</dbReference>
<dbReference type="Proteomes" id="UP000504631">
    <property type="component" value="Unplaced"/>
</dbReference>
<dbReference type="GeneID" id="117240066"/>
<accession>A0A6J3LD09</accession>
<dbReference type="KEGG" id="bvk:117240066"/>
<dbReference type="InterPro" id="IPR013162">
    <property type="entry name" value="CD80_C2-set"/>
</dbReference>
<keyword evidence="3" id="KW-1185">Reference proteome</keyword>
<dbReference type="Gene3D" id="2.60.40.10">
    <property type="entry name" value="Immunoglobulins"/>
    <property type="match status" value="1"/>
</dbReference>
<proteinExistence type="predicted"/>
<evidence type="ECO:0000313" key="4">
    <source>
        <dbReference type="RefSeq" id="XP_033361814.1"/>
    </source>
</evidence>
<dbReference type="PANTHER" id="PTHR21261:SF15">
    <property type="entry name" value="BEATEN PATH IIIA, ISOFORM D-RELATED"/>
    <property type="match status" value="1"/>
</dbReference>
<dbReference type="PANTHER" id="PTHR21261">
    <property type="entry name" value="BEAT PROTEIN"/>
    <property type="match status" value="1"/>
</dbReference>
<dbReference type="PROSITE" id="PS50835">
    <property type="entry name" value="IG_LIKE"/>
    <property type="match status" value="1"/>
</dbReference>
<dbReference type="RefSeq" id="XP_033361814.1">
    <property type="nucleotide sequence ID" value="XM_033505923.1"/>
</dbReference>
<dbReference type="SUPFAM" id="SSF48726">
    <property type="entry name" value="Immunoglobulin"/>
    <property type="match status" value="1"/>
</dbReference>
<evidence type="ECO:0000313" key="3">
    <source>
        <dbReference type="Proteomes" id="UP000504631"/>
    </source>
</evidence>